<dbReference type="InterPro" id="IPR009045">
    <property type="entry name" value="Zn_M74/Hedgehog-like"/>
</dbReference>
<feature type="domain" description="Peptidase M15A C-terminal" evidence="1">
    <location>
        <begin position="106"/>
        <end position="163"/>
    </location>
</feature>
<proteinExistence type="predicted"/>
<keyword evidence="2" id="KW-0121">Carboxypeptidase</keyword>
<sequence>MKNSKLIFIIMGCISWVTLNGCTPSEKNAEHSSSSKKTSEQQIEQQFKVWKAQQDPHLLADYYQFISQYLKHPPSLMELTTTRNYMPEQCYPKRFAVPPKAYWKNVVSSLQLVEKLNRNGYFKTYTITAIYRAPELNKCVGGAGKSKHLSNYAVDFHVLCPKETVEKDRELLIKKMCHFWKVEGKNYKMGLGVYGNNRYHIDTQGYRTWGKDYKSKSSVCLKN</sequence>
<protein>
    <submittedName>
        <fullName evidence="2">D-Ala-D-Ala carboxypeptidase family metallohydrolase</fullName>
    </submittedName>
</protein>
<evidence type="ECO:0000313" key="2">
    <source>
        <dbReference type="EMBL" id="UUN98631.1"/>
    </source>
</evidence>
<gene>
    <name evidence="2" type="ORF">I9054_004035</name>
</gene>
<accession>A0A9E7PEU4</accession>
<keyword evidence="2" id="KW-0378">Hydrolase</keyword>
<reference evidence="2" key="1">
    <citation type="submission" date="2022-02" db="EMBL/GenBank/DDBJ databases">
        <title>Characterization of Tn125 harboring carbapenem-resistant Acinetobacter bereziniae clinical isolates.</title>
        <authorList>
            <person name="Wong N.-K."/>
            <person name="Pan Q."/>
        </authorList>
    </citation>
    <scope>NUCLEOTIDE SEQUENCE</scope>
    <source>
        <strain evidence="2">GD03393</strain>
    </source>
</reference>
<evidence type="ECO:0000259" key="1">
    <source>
        <dbReference type="Pfam" id="PF08291"/>
    </source>
</evidence>
<dbReference type="AlphaFoldDB" id="A0A9E7PEU4"/>
<dbReference type="Gene3D" id="3.30.1380.10">
    <property type="match status" value="1"/>
</dbReference>
<dbReference type="GO" id="GO:0004180">
    <property type="term" value="F:carboxypeptidase activity"/>
    <property type="evidence" value="ECO:0007669"/>
    <property type="project" value="UniProtKB-KW"/>
</dbReference>
<dbReference type="Pfam" id="PF08291">
    <property type="entry name" value="Peptidase_M15_3"/>
    <property type="match status" value="1"/>
</dbReference>
<keyword evidence="2" id="KW-0645">Protease</keyword>
<dbReference type="Proteomes" id="UP000644140">
    <property type="component" value="Chromosome"/>
</dbReference>
<organism evidence="2 3">
    <name type="scientific">Acinetobacter bereziniae</name>
    <name type="common">Acinetobacter genomosp. 10</name>
    <dbReference type="NCBI Taxonomy" id="106648"/>
    <lineage>
        <taxon>Bacteria</taxon>
        <taxon>Pseudomonadati</taxon>
        <taxon>Pseudomonadota</taxon>
        <taxon>Gammaproteobacteria</taxon>
        <taxon>Moraxellales</taxon>
        <taxon>Moraxellaceae</taxon>
        <taxon>Acinetobacter</taxon>
    </lineage>
</organism>
<dbReference type="SUPFAM" id="SSF55166">
    <property type="entry name" value="Hedgehog/DD-peptidase"/>
    <property type="match status" value="1"/>
</dbReference>
<dbReference type="InterPro" id="IPR013230">
    <property type="entry name" value="Peptidase_M15A_C"/>
</dbReference>
<dbReference type="EMBL" id="CP092085">
    <property type="protein sequence ID" value="UUN98631.1"/>
    <property type="molecule type" value="Genomic_DNA"/>
</dbReference>
<name>A0A9E7PEU4_ACIBZ</name>
<evidence type="ECO:0000313" key="3">
    <source>
        <dbReference type="Proteomes" id="UP000644140"/>
    </source>
</evidence>